<dbReference type="PIRSF" id="PIRSF031578">
    <property type="entry name" value="Uncharacterised_Vanz_RDD-cont"/>
    <property type="match status" value="1"/>
</dbReference>
<sequence length="360" mass="41344">MLTSYLFPISYAFLLFPVAALLFTLPFLIVQYRRHGYIHKLRGALLYLFLLYLMNALFLVLLPLPASRHNAPPAAAAWVQWVPLRFVLDIARETGVVADRPSTYWHLLKERAFLQAVFNIFLTVPFGMFLRYYFRAGWRACLLASLGLSLFFEVTQVTGLYGYYDYPYRLFDIDDLLLNTTGGLLGFVAAEWLSSRLPRMDKLDDHLDLTGKRVSYTRRGVALTLDWMLLYPFLALFGAFRSPVAYLIAVFLYFIVLPYATNGRTFGKWVVRIRIAGSAPRLRLREIVLRNGPLYLLLGGLHALYISETFRQFPKIVIAFYAIGLFAVDVWVCLHLLTRLFSRSKKPFHDAIGGTTHIIT</sequence>
<feature type="transmembrane region" description="Helical" evidence="5">
    <location>
        <begin position="246"/>
        <end position="266"/>
    </location>
</feature>
<keyword evidence="3 5" id="KW-1133">Transmembrane helix</keyword>
<feature type="transmembrane region" description="Helical" evidence="5">
    <location>
        <begin position="44"/>
        <end position="64"/>
    </location>
</feature>
<feature type="transmembrane region" description="Helical" evidence="5">
    <location>
        <begin position="176"/>
        <end position="193"/>
    </location>
</feature>
<evidence type="ECO:0000256" key="3">
    <source>
        <dbReference type="ARBA" id="ARBA00022989"/>
    </source>
</evidence>
<proteinExistence type="predicted"/>
<gene>
    <name evidence="8" type="ORF">DLM86_20945</name>
</gene>
<name>A0A2V5K0A8_9BACL</name>
<dbReference type="InterPro" id="IPR006976">
    <property type="entry name" value="VanZ-like"/>
</dbReference>
<dbReference type="Pfam" id="PF04892">
    <property type="entry name" value="VanZ"/>
    <property type="match status" value="1"/>
</dbReference>
<feature type="domain" description="RDD" evidence="7">
    <location>
        <begin position="242"/>
        <end position="353"/>
    </location>
</feature>
<accession>A0A2V5K0A8</accession>
<dbReference type="InterPro" id="IPR021192">
    <property type="entry name" value="UCP031578_Vanz/RDD"/>
</dbReference>
<protein>
    <submittedName>
        <fullName evidence="8">Teicoplanin resistance protein VanZ</fullName>
    </submittedName>
</protein>
<reference evidence="8 9" key="1">
    <citation type="submission" date="2018-05" db="EMBL/GenBank/DDBJ databases">
        <title>Paenibacillus flagellatus sp. nov., isolated from selenium mineral soil.</title>
        <authorList>
            <person name="Dai X."/>
        </authorList>
    </citation>
    <scope>NUCLEOTIDE SEQUENCE [LARGE SCALE GENOMIC DNA]</scope>
    <source>
        <strain evidence="8 9">DXL2</strain>
    </source>
</reference>
<dbReference type="Proteomes" id="UP000247476">
    <property type="component" value="Unassembled WGS sequence"/>
</dbReference>
<dbReference type="EMBL" id="QJVJ01000009">
    <property type="protein sequence ID" value="PYI52635.1"/>
    <property type="molecule type" value="Genomic_DNA"/>
</dbReference>
<feature type="transmembrane region" description="Helical" evidence="5">
    <location>
        <begin position="141"/>
        <end position="164"/>
    </location>
</feature>
<evidence type="ECO:0000256" key="1">
    <source>
        <dbReference type="ARBA" id="ARBA00004141"/>
    </source>
</evidence>
<dbReference type="InterPro" id="IPR010432">
    <property type="entry name" value="RDD"/>
</dbReference>
<keyword evidence="2 5" id="KW-0812">Transmembrane</keyword>
<dbReference type="PANTHER" id="PTHR36834">
    <property type="entry name" value="MEMBRANE PROTEIN-RELATED"/>
    <property type="match status" value="1"/>
</dbReference>
<evidence type="ECO:0000313" key="8">
    <source>
        <dbReference type="EMBL" id="PYI52635.1"/>
    </source>
</evidence>
<feature type="domain" description="VanZ-like" evidence="6">
    <location>
        <begin position="49"/>
        <end position="191"/>
    </location>
</feature>
<comment type="subcellular location">
    <subcellularLocation>
        <location evidence="1">Membrane</location>
        <topology evidence="1">Multi-pass membrane protein</topology>
    </subcellularLocation>
</comment>
<feature type="transmembrane region" description="Helical" evidence="5">
    <location>
        <begin position="287"/>
        <end position="306"/>
    </location>
</feature>
<organism evidence="8 9">
    <name type="scientific">Paenibacillus flagellatus</name>
    <dbReference type="NCBI Taxonomy" id="2211139"/>
    <lineage>
        <taxon>Bacteria</taxon>
        <taxon>Bacillati</taxon>
        <taxon>Bacillota</taxon>
        <taxon>Bacilli</taxon>
        <taxon>Bacillales</taxon>
        <taxon>Paenibacillaceae</taxon>
        <taxon>Paenibacillus</taxon>
    </lineage>
</organism>
<dbReference type="Pfam" id="PF06271">
    <property type="entry name" value="RDD"/>
    <property type="match status" value="1"/>
</dbReference>
<dbReference type="InterPro" id="IPR053150">
    <property type="entry name" value="Teicoplanin_resist-assoc"/>
</dbReference>
<dbReference type="AlphaFoldDB" id="A0A2V5K0A8"/>
<evidence type="ECO:0000313" key="9">
    <source>
        <dbReference type="Proteomes" id="UP000247476"/>
    </source>
</evidence>
<evidence type="ECO:0000259" key="7">
    <source>
        <dbReference type="Pfam" id="PF06271"/>
    </source>
</evidence>
<feature type="transmembrane region" description="Helical" evidence="5">
    <location>
        <begin position="318"/>
        <end position="337"/>
    </location>
</feature>
<evidence type="ECO:0000256" key="5">
    <source>
        <dbReference type="SAM" id="Phobius"/>
    </source>
</evidence>
<keyword evidence="9" id="KW-1185">Reference proteome</keyword>
<comment type="caution">
    <text evidence="8">The sequence shown here is derived from an EMBL/GenBank/DDBJ whole genome shotgun (WGS) entry which is preliminary data.</text>
</comment>
<dbReference type="PANTHER" id="PTHR36834:SF1">
    <property type="entry name" value="INTEGRAL MEMBRANE PROTEIN"/>
    <property type="match status" value="1"/>
</dbReference>
<evidence type="ECO:0000256" key="2">
    <source>
        <dbReference type="ARBA" id="ARBA00022692"/>
    </source>
</evidence>
<dbReference type="GO" id="GO:0016020">
    <property type="term" value="C:membrane"/>
    <property type="evidence" value="ECO:0007669"/>
    <property type="project" value="UniProtKB-SubCell"/>
</dbReference>
<feature type="transmembrane region" description="Helical" evidence="5">
    <location>
        <begin position="12"/>
        <end position="32"/>
    </location>
</feature>
<feature type="transmembrane region" description="Helical" evidence="5">
    <location>
        <begin position="112"/>
        <end position="134"/>
    </location>
</feature>
<evidence type="ECO:0000256" key="4">
    <source>
        <dbReference type="ARBA" id="ARBA00023136"/>
    </source>
</evidence>
<dbReference type="OrthoDB" id="4822551at2"/>
<feature type="transmembrane region" description="Helical" evidence="5">
    <location>
        <begin position="221"/>
        <end position="240"/>
    </location>
</feature>
<keyword evidence="4 5" id="KW-0472">Membrane</keyword>
<evidence type="ECO:0000259" key="6">
    <source>
        <dbReference type="Pfam" id="PF04892"/>
    </source>
</evidence>